<dbReference type="AlphaFoldDB" id="A0AAE1XYZ6"/>
<keyword evidence="4" id="KW-1185">Reference proteome</keyword>
<keyword evidence="1" id="KW-0611">Plant defense</keyword>
<dbReference type="InterPro" id="IPR027417">
    <property type="entry name" value="P-loop_NTPase"/>
</dbReference>
<feature type="domain" description="NB-ARC" evidence="2">
    <location>
        <begin position="92"/>
        <end position="181"/>
    </location>
</feature>
<dbReference type="PANTHER" id="PTHR36766:SF47">
    <property type="entry name" value="NB-ARC DOMAIN-CONTAINING PROTEIN"/>
    <property type="match status" value="1"/>
</dbReference>
<dbReference type="PANTHER" id="PTHR36766">
    <property type="entry name" value="PLANT BROAD-SPECTRUM MILDEW RESISTANCE PROTEIN RPW8"/>
    <property type="match status" value="1"/>
</dbReference>
<evidence type="ECO:0000313" key="4">
    <source>
        <dbReference type="Proteomes" id="UP001293254"/>
    </source>
</evidence>
<reference evidence="3" key="2">
    <citation type="journal article" date="2024" name="Plant">
        <title>Genomic evolution and insights into agronomic trait innovations of Sesamum species.</title>
        <authorList>
            <person name="Miao H."/>
            <person name="Wang L."/>
            <person name="Qu L."/>
            <person name="Liu H."/>
            <person name="Sun Y."/>
            <person name="Le M."/>
            <person name="Wang Q."/>
            <person name="Wei S."/>
            <person name="Zheng Y."/>
            <person name="Lin W."/>
            <person name="Duan Y."/>
            <person name="Cao H."/>
            <person name="Xiong S."/>
            <person name="Wang X."/>
            <person name="Wei L."/>
            <person name="Li C."/>
            <person name="Ma Q."/>
            <person name="Ju M."/>
            <person name="Zhao R."/>
            <person name="Li G."/>
            <person name="Mu C."/>
            <person name="Tian Q."/>
            <person name="Mei H."/>
            <person name="Zhang T."/>
            <person name="Gao T."/>
            <person name="Zhang H."/>
        </authorList>
    </citation>
    <scope>NUCLEOTIDE SEQUENCE</scope>
    <source>
        <strain evidence="3">3651</strain>
    </source>
</reference>
<dbReference type="Proteomes" id="UP001293254">
    <property type="component" value="Unassembled WGS sequence"/>
</dbReference>
<dbReference type="EMBL" id="JACGWO010000009">
    <property type="protein sequence ID" value="KAK4420181.1"/>
    <property type="molecule type" value="Genomic_DNA"/>
</dbReference>
<dbReference type="GO" id="GO:0006952">
    <property type="term" value="P:defense response"/>
    <property type="evidence" value="ECO:0007669"/>
    <property type="project" value="UniProtKB-KW"/>
</dbReference>
<evidence type="ECO:0000313" key="3">
    <source>
        <dbReference type="EMBL" id="KAK4420181.1"/>
    </source>
</evidence>
<dbReference type="Gene3D" id="3.40.50.300">
    <property type="entry name" value="P-loop containing nucleotide triphosphate hydrolases"/>
    <property type="match status" value="1"/>
</dbReference>
<name>A0AAE1XYZ6_9LAMI</name>
<evidence type="ECO:0000259" key="2">
    <source>
        <dbReference type="Pfam" id="PF00931"/>
    </source>
</evidence>
<gene>
    <name evidence="3" type="ORF">Salat_2431000</name>
</gene>
<dbReference type="InterPro" id="IPR002182">
    <property type="entry name" value="NB-ARC"/>
</dbReference>
<dbReference type="SUPFAM" id="SSF52540">
    <property type="entry name" value="P-loop containing nucleoside triphosphate hydrolases"/>
    <property type="match status" value="1"/>
</dbReference>
<evidence type="ECO:0000256" key="1">
    <source>
        <dbReference type="ARBA" id="ARBA00022821"/>
    </source>
</evidence>
<comment type="caution">
    <text evidence="3">The sequence shown here is derived from an EMBL/GenBank/DDBJ whole genome shotgun (WGS) entry which is preliminary data.</text>
</comment>
<reference evidence="3" key="1">
    <citation type="submission" date="2020-06" db="EMBL/GenBank/DDBJ databases">
        <authorList>
            <person name="Li T."/>
            <person name="Hu X."/>
            <person name="Zhang T."/>
            <person name="Song X."/>
            <person name="Zhang H."/>
            <person name="Dai N."/>
            <person name="Sheng W."/>
            <person name="Hou X."/>
            <person name="Wei L."/>
        </authorList>
    </citation>
    <scope>NUCLEOTIDE SEQUENCE</scope>
    <source>
        <strain evidence="3">3651</strain>
        <tissue evidence="3">Leaf</tissue>
    </source>
</reference>
<dbReference type="GO" id="GO:0043531">
    <property type="term" value="F:ADP binding"/>
    <property type="evidence" value="ECO:0007669"/>
    <property type="project" value="InterPro"/>
</dbReference>
<sequence>IVLGIPSSVALQEISVLWGLKNELKKIRQTSSLVNELEIYGRDEEKEMMMEKVLDSMRDQDDLSVYAIWGMWGMQRLVKHFIVSIEARCDISELDPLQWHLRQSLRGNKFLLILDYVWNENHELWDKLREVLRCGSKGSTLMVTTRIEKVALVRATVGVHQIGYLSEDDSWSLVMQRAFTYEDAEDNKSDKLKFAVDGSLPSLAVPNSIPLA</sequence>
<organism evidence="3 4">
    <name type="scientific">Sesamum alatum</name>
    <dbReference type="NCBI Taxonomy" id="300844"/>
    <lineage>
        <taxon>Eukaryota</taxon>
        <taxon>Viridiplantae</taxon>
        <taxon>Streptophyta</taxon>
        <taxon>Embryophyta</taxon>
        <taxon>Tracheophyta</taxon>
        <taxon>Spermatophyta</taxon>
        <taxon>Magnoliopsida</taxon>
        <taxon>eudicotyledons</taxon>
        <taxon>Gunneridae</taxon>
        <taxon>Pentapetalae</taxon>
        <taxon>asterids</taxon>
        <taxon>lamiids</taxon>
        <taxon>Lamiales</taxon>
        <taxon>Pedaliaceae</taxon>
        <taxon>Sesamum</taxon>
    </lineage>
</organism>
<dbReference type="Pfam" id="PF00931">
    <property type="entry name" value="NB-ARC"/>
    <property type="match status" value="1"/>
</dbReference>
<protein>
    <submittedName>
        <fullName evidence="3">Disease resistance RPP13-like protein 1</fullName>
    </submittedName>
</protein>
<feature type="non-terminal residue" evidence="3">
    <location>
        <position position="1"/>
    </location>
</feature>
<accession>A0AAE1XYZ6</accession>
<proteinExistence type="predicted"/>